<evidence type="ECO:0000256" key="14">
    <source>
        <dbReference type="ARBA" id="ARBA00042373"/>
    </source>
</evidence>
<keyword evidence="4" id="KW-0134">Cell wall</keyword>
<dbReference type="GO" id="GO:0005886">
    <property type="term" value="C:plasma membrane"/>
    <property type="evidence" value="ECO:0007669"/>
    <property type="project" value="UniProtKB-SubCell"/>
</dbReference>
<comment type="subcellular location">
    <subcellularLocation>
        <location evidence="2">Cell membrane</location>
    </subcellularLocation>
    <subcellularLocation>
        <location evidence="1">Secreted</location>
        <location evidence="1">Cell wall</location>
    </subcellularLocation>
</comment>
<sequence length="294" mass="33323">MSSKAEKLLSLAGVSFEGASFETLKELYGKVLDFGMHGIGFSPYTEGQKPGDIISAEQIRRRLEIIRPYTSWVRSFSCTDGNELIPKIAKEYGLKTLVGAWLGKDDKINQLEIENLIKISNEGYVDIAAVGNEVMYREDLTEGELLTFMQKVKSAIKGIPVGYVDAYYEFEDYPKIAEACDIILANCYPYWEGCHIDYSLLYMKEMYNRAKLAAKGKPVVISETGWPSQGTSLGAAMPSDENFIKYFINSQKWSKEENIEIFYFSSFDESWKVGAEGDVGAYWGLWDKEEKLKY</sequence>
<evidence type="ECO:0000256" key="4">
    <source>
        <dbReference type="ARBA" id="ARBA00022512"/>
    </source>
</evidence>
<keyword evidence="12" id="KW-0624">Polysaccharide degradation</keyword>
<evidence type="ECO:0000256" key="7">
    <source>
        <dbReference type="ARBA" id="ARBA00022801"/>
    </source>
</evidence>
<dbReference type="PANTHER" id="PTHR16631">
    <property type="entry name" value="GLUCAN 1,3-BETA-GLUCOSIDASE"/>
    <property type="match status" value="1"/>
</dbReference>
<dbReference type="Gene3D" id="3.20.20.80">
    <property type="entry name" value="Glycosidases"/>
    <property type="match status" value="1"/>
</dbReference>
<evidence type="ECO:0000256" key="10">
    <source>
        <dbReference type="ARBA" id="ARBA00023277"/>
    </source>
</evidence>
<keyword evidence="6" id="KW-0732">Signal</keyword>
<dbReference type="SUPFAM" id="SSF51445">
    <property type="entry name" value="(Trans)glycosidases"/>
    <property type="match status" value="1"/>
</dbReference>
<dbReference type="AlphaFoldDB" id="A0A9X2P5P2"/>
<evidence type="ECO:0000256" key="3">
    <source>
        <dbReference type="ARBA" id="ARBA00022475"/>
    </source>
</evidence>
<proteinExistence type="predicted"/>
<keyword evidence="17" id="KW-1185">Reference proteome</keyword>
<comment type="caution">
    <text evidence="16">The sequence shown here is derived from an EMBL/GenBank/DDBJ whole genome shotgun (WGS) entry which is preliminary data.</text>
</comment>
<dbReference type="PANTHER" id="PTHR16631:SF17">
    <property type="entry name" value="GLUCAN ENDO-1,3-BETA-GLUCOSIDASE BTGC"/>
    <property type="match status" value="1"/>
</dbReference>
<evidence type="ECO:0000256" key="1">
    <source>
        <dbReference type="ARBA" id="ARBA00004191"/>
    </source>
</evidence>
<comment type="function">
    <text evidence="13">Glucanases play a role in cell expansion during growth, in cell-cell fusion during mating, and in spore release during sporulation. This enzyme may be involved in beta-glucan degradation. Active on laminarin and lichenan.</text>
</comment>
<dbReference type="GO" id="GO:0004553">
    <property type="term" value="F:hydrolase activity, hydrolyzing O-glycosyl compounds"/>
    <property type="evidence" value="ECO:0007669"/>
    <property type="project" value="InterPro"/>
</dbReference>
<keyword evidence="5" id="KW-0964">Secreted</keyword>
<gene>
    <name evidence="16" type="ORF">NU887_16365</name>
</gene>
<dbReference type="RefSeq" id="WP_258424465.1">
    <property type="nucleotide sequence ID" value="NZ_JANSUY010000017.1"/>
</dbReference>
<evidence type="ECO:0000256" key="9">
    <source>
        <dbReference type="ARBA" id="ARBA00023180"/>
    </source>
</evidence>
<evidence type="ECO:0000256" key="12">
    <source>
        <dbReference type="ARBA" id="ARBA00023326"/>
    </source>
</evidence>
<keyword evidence="7 16" id="KW-0378">Hydrolase</keyword>
<evidence type="ECO:0000256" key="13">
    <source>
        <dbReference type="ARBA" id="ARBA00037649"/>
    </source>
</evidence>
<evidence type="ECO:0000313" key="16">
    <source>
        <dbReference type="EMBL" id="MCR9016616.1"/>
    </source>
</evidence>
<reference evidence="16" key="1">
    <citation type="submission" date="2022-08" db="EMBL/GenBank/DDBJ databases">
        <authorList>
            <person name="Zhang D."/>
        </authorList>
    </citation>
    <scope>NUCLEOTIDE SEQUENCE</scope>
    <source>
        <strain evidence="16">XJ19-11</strain>
    </source>
</reference>
<accession>A0A9X2P5P2</accession>
<evidence type="ECO:0000256" key="6">
    <source>
        <dbReference type="ARBA" id="ARBA00022729"/>
    </source>
</evidence>
<dbReference type="InterPro" id="IPR000490">
    <property type="entry name" value="Glyco_hydro_17"/>
</dbReference>
<dbReference type="Proteomes" id="UP001142175">
    <property type="component" value="Unassembled WGS sequence"/>
</dbReference>
<keyword evidence="10" id="KW-0119">Carbohydrate metabolism</keyword>
<dbReference type="Pfam" id="PF00332">
    <property type="entry name" value="Glyco_hydro_17"/>
    <property type="match status" value="1"/>
</dbReference>
<keyword evidence="3" id="KW-1003">Cell membrane</keyword>
<evidence type="ECO:0000256" key="15">
    <source>
        <dbReference type="ARBA" id="ARBA00043078"/>
    </source>
</evidence>
<keyword evidence="9" id="KW-0325">Glycoprotein</keyword>
<keyword evidence="11" id="KW-0961">Cell wall biogenesis/degradation</keyword>
<evidence type="ECO:0000256" key="5">
    <source>
        <dbReference type="ARBA" id="ARBA00022525"/>
    </source>
</evidence>
<keyword evidence="8" id="KW-0472">Membrane</keyword>
<dbReference type="GO" id="GO:0000272">
    <property type="term" value="P:polysaccharide catabolic process"/>
    <property type="evidence" value="ECO:0007669"/>
    <property type="project" value="UniProtKB-KW"/>
</dbReference>
<dbReference type="InterPro" id="IPR017853">
    <property type="entry name" value="GH"/>
</dbReference>
<protein>
    <recommendedName>
        <fullName evidence="15">Endo-1,3-beta-glucanase btgC</fullName>
    </recommendedName>
    <alternativeName>
        <fullName evidence="14">Laminarinase btgC</fullName>
    </alternativeName>
</protein>
<dbReference type="GO" id="GO:0071555">
    <property type="term" value="P:cell wall organization"/>
    <property type="evidence" value="ECO:0007669"/>
    <property type="project" value="UniProtKB-KW"/>
</dbReference>
<dbReference type="InterPro" id="IPR050732">
    <property type="entry name" value="Beta-glucan_modifiers"/>
</dbReference>
<organism evidence="16 17">
    <name type="scientific">Aquiflexum gelatinilyticum</name>
    <dbReference type="NCBI Taxonomy" id="2961943"/>
    <lineage>
        <taxon>Bacteria</taxon>
        <taxon>Pseudomonadati</taxon>
        <taxon>Bacteroidota</taxon>
        <taxon>Cytophagia</taxon>
        <taxon>Cytophagales</taxon>
        <taxon>Cyclobacteriaceae</taxon>
        <taxon>Aquiflexum</taxon>
    </lineage>
</organism>
<name>A0A9X2P5P2_9BACT</name>
<evidence type="ECO:0000313" key="17">
    <source>
        <dbReference type="Proteomes" id="UP001142175"/>
    </source>
</evidence>
<evidence type="ECO:0000256" key="8">
    <source>
        <dbReference type="ARBA" id="ARBA00023136"/>
    </source>
</evidence>
<dbReference type="EMBL" id="JANSUY010000017">
    <property type="protein sequence ID" value="MCR9016616.1"/>
    <property type="molecule type" value="Genomic_DNA"/>
</dbReference>
<evidence type="ECO:0000256" key="2">
    <source>
        <dbReference type="ARBA" id="ARBA00004236"/>
    </source>
</evidence>
<evidence type="ECO:0000256" key="11">
    <source>
        <dbReference type="ARBA" id="ARBA00023316"/>
    </source>
</evidence>